<dbReference type="PROSITE" id="PS51257">
    <property type="entry name" value="PROKAR_LIPOPROTEIN"/>
    <property type="match status" value="1"/>
</dbReference>
<feature type="signal peptide" evidence="1">
    <location>
        <begin position="1"/>
        <end position="23"/>
    </location>
</feature>
<dbReference type="RefSeq" id="WP_100916755.1">
    <property type="nucleotide sequence ID" value="NZ_CP025057.1"/>
</dbReference>
<dbReference type="AlphaFoldDB" id="A0A2K8SEA3"/>
<evidence type="ECO:0000313" key="2">
    <source>
        <dbReference type="EMBL" id="AUB31786.1"/>
    </source>
</evidence>
<accession>A0A2K8SEA3</accession>
<organism evidence="2 3">
    <name type="scientific">Spiroplasma floricola 23-6</name>
    <dbReference type="NCBI Taxonomy" id="1336749"/>
    <lineage>
        <taxon>Bacteria</taxon>
        <taxon>Bacillati</taxon>
        <taxon>Mycoplasmatota</taxon>
        <taxon>Mollicutes</taxon>
        <taxon>Entomoplasmatales</taxon>
        <taxon>Spiroplasmataceae</taxon>
        <taxon>Spiroplasma</taxon>
    </lineage>
</organism>
<evidence type="ECO:0000256" key="1">
    <source>
        <dbReference type="SAM" id="SignalP"/>
    </source>
</evidence>
<name>A0A2K8SEA3_9MOLU</name>
<dbReference type="EMBL" id="CP025057">
    <property type="protein sequence ID" value="AUB31786.1"/>
    <property type="molecule type" value="Genomic_DNA"/>
</dbReference>
<evidence type="ECO:0000313" key="3">
    <source>
        <dbReference type="Proteomes" id="UP000231823"/>
    </source>
</evidence>
<proteinExistence type="predicted"/>
<evidence type="ECO:0008006" key="4">
    <source>
        <dbReference type="Google" id="ProtNLM"/>
    </source>
</evidence>
<reference evidence="2 3" key="1">
    <citation type="submission" date="2017-12" db="EMBL/GenBank/DDBJ databases">
        <title>Complete genome sequence of Spiroplasma floricola 23-6 (ATCC 29989).</title>
        <authorList>
            <person name="Tsai Y.-M."/>
            <person name="Wu P.-S."/>
            <person name="Lo W.-S."/>
            <person name="Kuo C.-H."/>
        </authorList>
    </citation>
    <scope>NUCLEOTIDE SEQUENCE [LARGE SCALE GENOMIC DNA]</scope>
    <source>
        <strain evidence="2 3">23-6</strain>
    </source>
</reference>
<keyword evidence="3" id="KW-1185">Reference proteome</keyword>
<feature type="chain" id="PRO_5014862320" description="Lipoprotein" evidence="1">
    <location>
        <begin position="24"/>
        <end position="172"/>
    </location>
</feature>
<dbReference type="KEGG" id="sfz:SFLOR_v1c07380"/>
<keyword evidence="1" id="KW-0732">Signal</keyword>
<dbReference type="Proteomes" id="UP000231823">
    <property type="component" value="Chromosome"/>
</dbReference>
<sequence>MKKLLMLFSISAIVTGTSSSIVACGTKPDPGGKDINQNLLNKLKKDANQKFDNHFIKNSIPFISNFENANKKYAFFNETNLGSLFENSSQTELNLKTNNLKNLEGLKSDLQNSVNLSDLETSINSLKKSDENNYSVFLSNVANVYAGYDFGSDFLIQKSSDESGSITYSGEF</sequence>
<gene>
    <name evidence="2" type="ORF">SFLOR_v1c07380</name>
</gene>
<protein>
    <recommendedName>
        <fullName evidence="4">Lipoprotein</fullName>
    </recommendedName>
</protein>